<comment type="caution">
    <text evidence="2">The sequence shown here is derived from an EMBL/GenBank/DDBJ whole genome shotgun (WGS) entry which is preliminary data.</text>
</comment>
<protein>
    <submittedName>
        <fullName evidence="2">Uncharacterized protein</fullName>
    </submittedName>
</protein>
<dbReference type="AlphaFoldDB" id="A0A1F7RY17"/>
<feature type="signal peptide" evidence="1">
    <location>
        <begin position="1"/>
        <end position="22"/>
    </location>
</feature>
<evidence type="ECO:0000313" key="3">
    <source>
        <dbReference type="Proteomes" id="UP000179266"/>
    </source>
</evidence>
<evidence type="ECO:0000256" key="1">
    <source>
        <dbReference type="SAM" id="SignalP"/>
    </source>
</evidence>
<sequence>MKKLYVTLLVVLGLGLCGSAFAGTAFIPVWQHGYGVTYFNNLINTDSHTATMTVRLFDTVGSGTYTTTSTVLPMDAWITDTGFWDGWYEAAGGPGFGFGWGQTQSNGPAGTMYAWGAIYGTVSGKITGLTVLAPQSGF</sequence>
<gene>
    <name evidence="2" type="ORF">A2161_02410</name>
</gene>
<proteinExistence type="predicted"/>
<keyword evidence="1" id="KW-0732">Signal</keyword>
<organism evidence="2 3">
    <name type="scientific">Candidatus Schekmanbacteria bacterium RBG_13_48_7</name>
    <dbReference type="NCBI Taxonomy" id="1817878"/>
    <lineage>
        <taxon>Bacteria</taxon>
        <taxon>Candidatus Schekmaniibacteriota</taxon>
    </lineage>
</organism>
<dbReference type="Proteomes" id="UP000179266">
    <property type="component" value="Unassembled WGS sequence"/>
</dbReference>
<dbReference type="EMBL" id="MGDD01000127">
    <property type="protein sequence ID" value="OGL46449.1"/>
    <property type="molecule type" value="Genomic_DNA"/>
</dbReference>
<reference evidence="2 3" key="1">
    <citation type="journal article" date="2016" name="Nat. Commun.">
        <title>Thousands of microbial genomes shed light on interconnected biogeochemical processes in an aquifer system.</title>
        <authorList>
            <person name="Anantharaman K."/>
            <person name="Brown C.T."/>
            <person name="Hug L.A."/>
            <person name="Sharon I."/>
            <person name="Castelle C.J."/>
            <person name="Probst A.J."/>
            <person name="Thomas B.C."/>
            <person name="Singh A."/>
            <person name="Wilkins M.J."/>
            <person name="Karaoz U."/>
            <person name="Brodie E.L."/>
            <person name="Williams K.H."/>
            <person name="Hubbard S.S."/>
            <person name="Banfield J.F."/>
        </authorList>
    </citation>
    <scope>NUCLEOTIDE SEQUENCE [LARGE SCALE GENOMIC DNA]</scope>
</reference>
<name>A0A1F7RY17_9BACT</name>
<evidence type="ECO:0000313" key="2">
    <source>
        <dbReference type="EMBL" id="OGL46449.1"/>
    </source>
</evidence>
<feature type="chain" id="PRO_5009532309" evidence="1">
    <location>
        <begin position="23"/>
        <end position="138"/>
    </location>
</feature>
<accession>A0A1F7RY17</accession>